<gene>
    <name evidence="1" type="ORF">AR543_06535</name>
</gene>
<organism evidence="1 2">
    <name type="scientific">Paenibacillus bovis</name>
    <dbReference type="NCBI Taxonomy" id="1616788"/>
    <lineage>
        <taxon>Bacteria</taxon>
        <taxon>Bacillati</taxon>
        <taxon>Bacillota</taxon>
        <taxon>Bacilli</taxon>
        <taxon>Bacillales</taxon>
        <taxon>Paenibacillaceae</taxon>
        <taxon>Paenibacillus</taxon>
    </lineage>
</organism>
<keyword evidence="1" id="KW-0808">Transferase</keyword>
<dbReference type="SUPFAM" id="SSF81301">
    <property type="entry name" value="Nucleotidyltransferase"/>
    <property type="match status" value="1"/>
</dbReference>
<dbReference type="Proteomes" id="UP000078148">
    <property type="component" value="Chromosome"/>
</dbReference>
<dbReference type="OrthoDB" id="9776406at2"/>
<protein>
    <submittedName>
        <fullName evidence="1">Aminoglycoside adenylyltransferase</fullName>
    </submittedName>
</protein>
<dbReference type="STRING" id="1616788.AR543_06535"/>
<evidence type="ECO:0000313" key="2">
    <source>
        <dbReference type="Proteomes" id="UP000078148"/>
    </source>
</evidence>
<dbReference type="AlphaFoldDB" id="A0A172ZDK2"/>
<dbReference type="InterPro" id="IPR043519">
    <property type="entry name" value="NT_sf"/>
</dbReference>
<dbReference type="PIRSF" id="PIRSF000812">
    <property type="entry name" value="AAD"/>
    <property type="match status" value="1"/>
</dbReference>
<dbReference type="EMBL" id="CP013023">
    <property type="protein sequence ID" value="ANF95688.1"/>
    <property type="molecule type" value="Genomic_DNA"/>
</dbReference>
<reference evidence="1 2" key="2">
    <citation type="journal article" date="2016" name="Int. J. Syst. Evol. Microbiol.">
        <title>Paenibacillus bovis sp. nov., isolated from raw yak (Bos grunniens) milk.</title>
        <authorList>
            <person name="Gao C."/>
            <person name="Han J."/>
            <person name="Liu Z."/>
            <person name="Xu X."/>
            <person name="Hang F."/>
            <person name="Wu Z."/>
        </authorList>
    </citation>
    <scope>NUCLEOTIDE SEQUENCE [LARGE SCALE GENOMIC DNA]</scope>
    <source>
        <strain evidence="1 2">BD3526</strain>
    </source>
</reference>
<dbReference type="Gene3D" id="3.30.460.10">
    <property type="entry name" value="Beta Polymerase, domain 2"/>
    <property type="match status" value="1"/>
</dbReference>
<dbReference type="SUPFAM" id="SSF81631">
    <property type="entry name" value="PAP/OAS1 substrate-binding domain"/>
    <property type="match status" value="1"/>
</dbReference>
<dbReference type="GO" id="GO:0016779">
    <property type="term" value="F:nucleotidyltransferase activity"/>
    <property type="evidence" value="ECO:0007669"/>
    <property type="project" value="UniProtKB-KW"/>
</dbReference>
<dbReference type="Pfam" id="PF04439">
    <property type="entry name" value="Adenyl_transf"/>
    <property type="match status" value="1"/>
</dbReference>
<evidence type="ECO:0000313" key="1">
    <source>
        <dbReference type="EMBL" id="ANF95688.1"/>
    </source>
</evidence>
<sequence length="292" mass="34212">MRNNQQMMDLILNYARQDERIRAVAMNGSRVNINAPADLFQDYDIVYMVNDVASFTQDHSWIDYFGERLILQMPDASVSYPPHDNGSFAYLMLFTDGNRIDLRLLPVAQYPAYLLEDKLTVILMDKDRILPELPQPTDEDYRVTRPTAAEFAHCCNEFWWVSTYIAKGLWRREILYALSPLNLYVRPMLIRMLSWQAGIEHDFRISIGKSAKYLERYLPADDWQALLATYPRADYKEIWQSVWEMTELFSRIAPQVASRLGLEYNREEEQNVTTYLHHIAALPYDAASIYPD</sequence>
<keyword evidence="2" id="KW-1185">Reference proteome</keyword>
<dbReference type="InterPro" id="IPR007530">
    <property type="entry name" value="Aminoglycoside_adenylylTfrase"/>
</dbReference>
<name>A0A172ZDK2_9BACL</name>
<dbReference type="Gene3D" id="1.20.120.330">
    <property type="entry name" value="Nucleotidyltransferases domain 2"/>
    <property type="match status" value="1"/>
</dbReference>
<accession>A0A172ZDK2</accession>
<dbReference type="RefSeq" id="WP_060532848.1">
    <property type="nucleotide sequence ID" value="NZ_CP013023.1"/>
</dbReference>
<proteinExistence type="predicted"/>
<dbReference type="KEGG" id="pbv:AR543_06535"/>
<reference evidence="2" key="1">
    <citation type="submission" date="2015-10" db="EMBL/GenBank/DDBJ databases">
        <title>Genome of Paenibacillus bovis sp. nov.</title>
        <authorList>
            <person name="Wu Z."/>
            <person name="Gao C."/>
            <person name="Liu Z."/>
            <person name="Zheng H."/>
        </authorList>
    </citation>
    <scope>NUCLEOTIDE SEQUENCE [LARGE SCALE GENOMIC DNA]</scope>
    <source>
        <strain evidence="2">BD3526</strain>
    </source>
</reference>
<keyword evidence="1" id="KW-0548">Nucleotidyltransferase</keyword>